<name>A0A4U9WJR9_SERFO</name>
<dbReference type="AlphaFoldDB" id="A0A4U9WJR9"/>
<reference evidence="1" key="1">
    <citation type="submission" date="2019-05" db="EMBL/GenBank/DDBJ databases">
        <authorList>
            <consortium name="Pathogen Informatics"/>
        </authorList>
    </citation>
    <scope>NUCLEOTIDE SEQUENCE [LARGE SCALE GENOMIC DNA]</scope>
    <source>
        <strain evidence="1">NCTC12965</strain>
    </source>
</reference>
<accession>A0A4U9WJR9</accession>
<dbReference type="EMBL" id="CABEEZ010000162">
    <property type="protein sequence ID" value="VTR59715.1"/>
    <property type="molecule type" value="Genomic_DNA"/>
</dbReference>
<protein>
    <submittedName>
        <fullName evidence="1">Uncharacterized protein</fullName>
    </submittedName>
</protein>
<organism evidence="1">
    <name type="scientific">Serratia fonticola</name>
    <dbReference type="NCBI Taxonomy" id="47917"/>
    <lineage>
        <taxon>Bacteria</taxon>
        <taxon>Pseudomonadati</taxon>
        <taxon>Pseudomonadota</taxon>
        <taxon>Gammaproteobacteria</taxon>
        <taxon>Enterobacterales</taxon>
        <taxon>Yersiniaceae</taxon>
        <taxon>Serratia</taxon>
    </lineage>
</organism>
<proteinExistence type="predicted"/>
<evidence type="ECO:0000313" key="1">
    <source>
        <dbReference type="EMBL" id="VTR59715.1"/>
    </source>
</evidence>
<gene>
    <name evidence="1" type="ORF">NCTC12965_08224</name>
</gene>
<sequence length="59" mass="6976">MIQQMKSTGEQVTKAYTHDLQDLFLAVGRCMQRLFFLLKFAVRWPITQTGWMANARHNF</sequence>